<reference evidence="1 2" key="1">
    <citation type="submission" date="2021-06" db="EMBL/GenBank/DDBJ databases">
        <authorList>
            <person name="Palmer J.M."/>
        </authorList>
    </citation>
    <scope>NUCLEOTIDE SEQUENCE [LARGE SCALE GENOMIC DNA]</scope>
    <source>
        <strain evidence="2">if_2019</strain>
        <tissue evidence="1">Muscle</tissue>
    </source>
</reference>
<comment type="caution">
    <text evidence="1">The sequence shown here is derived from an EMBL/GenBank/DDBJ whole genome shotgun (WGS) entry which is preliminary data.</text>
</comment>
<accession>A0ABV0UM25</accession>
<evidence type="ECO:0000313" key="1">
    <source>
        <dbReference type="EMBL" id="MEQ2246287.1"/>
    </source>
</evidence>
<evidence type="ECO:0000313" key="2">
    <source>
        <dbReference type="Proteomes" id="UP001482620"/>
    </source>
</evidence>
<proteinExistence type="predicted"/>
<gene>
    <name evidence="1" type="ORF">ILYODFUR_036868</name>
</gene>
<protein>
    <submittedName>
        <fullName evidence="1">Uncharacterized protein</fullName>
    </submittedName>
</protein>
<name>A0ABV0UM25_9TELE</name>
<organism evidence="1 2">
    <name type="scientific">Ilyodon furcidens</name>
    <name type="common">goldbreast splitfin</name>
    <dbReference type="NCBI Taxonomy" id="33524"/>
    <lineage>
        <taxon>Eukaryota</taxon>
        <taxon>Metazoa</taxon>
        <taxon>Chordata</taxon>
        <taxon>Craniata</taxon>
        <taxon>Vertebrata</taxon>
        <taxon>Euteleostomi</taxon>
        <taxon>Actinopterygii</taxon>
        <taxon>Neopterygii</taxon>
        <taxon>Teleostei</taxon>
        <taxon>Neoteleostei</taxon>
        <taxon>Acanthomorphata</taxon>
        <taxon>Ovalentaria</taxon>
        <taxon>Atherinomorphae</taxon>
        <taxon>Cyprinodontiformes</taxon>
        <taxon>Goodeidae</taxon>
        <taxon>Ilyodon</taxon>
    </lineage>
</organism>
<dbReference type="EMBL" id="JAHRIQ010077268">
    <property type="protein sequence ID" value="MEQ2246287.1"/>
    <property type="molecule type" value="Genomic_DNA"/>
</dbReference>
<dbReference type="Proteomes" id="UP001482620">
    <property type="component" value="Unassembled WGS sequence"/>
</dbReference>
<keyword evidence="2" id="KW-1185">Reference proteome</keyword>
<sequence>MSALELYHVGDYLDVTQAGHHWIPLMRPCSKFLTDGSTDWCLADAVLLDFLLLTYSWILPPILPPRDLSTFRRSFVPVRQSSKLH</sequence>